<keyword evidence="2" id="KW-0479">Metal-binding</keyword>
<organism evidence="4 5">
    <name type="scientific">Domibacillus epiphyticus</name>
    <dbReference type="NCBI Taxonomy" id="1714355"/>
    <lineage>
        <taxon>Bacteria</taxon>
        <taxon>Bacillati</taxon>
        <taxon>Bacillota</taxon>
        <taxon>Bacilli</taxon>
        <taxon>Bacillales</taxon>
        <taxon>Bacillaceae</taxon>
        <taxon>Domibacillus</taxon>
    </lineage>
</organism>
<dbReference type="InterPro" id="IPR029052">
    <property type="entry name" value="Metallo-depent_PP-like"/>
</dbReference>
<feature type="domain" description="Calcineurin-like phosphoesterase" evidence="3">
    <location>
        <begin position="1"/>
        <end position="145"/>
    </location>
</feature>
<comment type="cofactor">
    <cofactor evidence="2">
        <name>a divalent metal cation</name>
        <dbReference type="ChEBI" id="CHEBI:60240"/>
    </cofactor>
</comment>
<dbReference type="RefSeq" id="WP_076764657.1">
    <property type="nucleotide sequence ID" value="NZ_MSFI01000009.1"/>
</dbReference>
<dbReference type="NCBIfam" id="TIGR00040">
    <property type="entry name" value="yfcE"/>
    <property type="match status" value="1"/>
</dbReference>
<dbReference type="Gene3D" id="3.60.21.10">
    <property type="match status" value="1"/>
</dbReference>
<proteinExistence type="inferred from homology"/>
<comment type="similarity">
    <text evidence="1 2">Belongs to the metallophosphoesterase superfamily. YfcE family.</text>
</comment>
<protein>
    <recommendedName>
        <fullName evidence="2">Phosphoesterase</fullName>
        <ecNumber evidence="2">3.1.4.-</ecNumber>
    </recommendedName>
</protein>
<dbReference type="EMBL" id="MSFI01000009">
    <property type="protein sequence ID" value="OMP67525.1"/>
    <property type="molecule type" value="Genomic_DNA"/>
</dbReference>
<dbReference type="GO" id="GO:0016787">
    <property type="term" value="F:hydrolase activity"/>
    <property type="evidence" value="ECO:0007669"/>
    <property type="project" value="UniProtKB-UniRule"/>
</dbReference>
<dbReference type="Pfam" id="PF12850">
    <property type="entry name" value="Metallophos_2"/>
    <property type="match status" value="1"/>
</dbReference>
<reference evidence="4 5" key="1">
    <citation type="submission" date="2016-12" db="EMBL/GenBank/DDBJ databases">
        <title>Domibacillus sp. SAB 38T whole genome sequencing.</title>
        <authorList>
            <person name="Verma A."/>
            <person name="Ojha A.K."/>
            <person name="Krishnamurthi S."/>
        </authorList>
    </citation>
    <scope>NUCLEOTIDE SEQUENCE [LARGE SCALE GENOMIC DNA]</scope>
    <source>
        <strain evidence="4 5">SAB 38</strain>
    </source>
</reference>
<name>A0A1V2A942_9BACI</name>
<dbReference type="GO" id="GO:0046872">
    <property type="term" value="F:metal ion binding"/>
    <property type="evidence" value="ECO:0007669"/>
    <property type="project" value="UniProtKB-KW"/>
</dbReference>
<accession>A0A1V2A942</accession>
<dbReference type="AlphaFoldDB" id="A0A1V2A942"/>
<evidence type="ECO:0000256" key="1">
    <source>
        <dbReference type="ARBA" id="ARBA00008950"/>
    </source>
</evidence>
<dbReference type="EC" id="3.1.4.-" evidence="2"/>
<dbReference type="SUPFAM" id="SSF56300">
    <property type="entry name" value="Metallo-dependent phosphatases"/>
    <property type="match status" value="1"/>
</dbReference>
<evidence type="ECO:0000313" key="4">
    <source>
        <dbReference type="EMBL" id="OMP67525.1"/>
    </source>
</evidence>
<keyword evidence="5" id="KW-1185">Reference proteome</keyword>
<dbReference type="InterPro" id="IPR041802">
    <property type="entry name" value="MPP_YfcE"/>
</dbReference>
<dbReference type="PANTHER" id="PTHR11124">
    <property type="entry name" value="VACUOLAR SORTING PROTEIN VPS29"/>
    <property type="match status" value="1"/>
</dbReference>
<evidence type="ECO:0000313" key="5">
    <source>
        <dbReference type="Proteomes" id="UP000188613"/>
    </source>
</evidence>
<dbReference type="InterPro" id="IPR024654">
    <property type="entry name" value="Calcineurin-like_PHP_lpxH"/>
</dbReference>
<sequence length="169" mass="19339">MRMLVVSDNHGWDSILTDLKRRYEENVDVMIHCGDSELLADNPAVEGYTIVRGNCDSEDQYPNDVLESVEDCRVFVTHGHRYNVKMTLMNLSYKAKENSADFVFFGHSHTAGVEKQDGIIYLNPGSISLPRGRSEKTYAIVEVDKLQITVRFFDEKHVEVEDMKATFSR</sequence>
<evidence type="ECO:0000256" key="2">
    <source>
        <dbReference type="RuleBase" id="RU362039"/>
    </source>
</evidence>
<comment type="caution">
    <text evidence="4">The sequence shown here is derived from an EMBL/GenBank/DDBJ whole genome shotgun (WGS) entry which is preliminary data.</text>
</comment>
<evidence type="ECO:0000259" key="3">
    <source>
        <dbReference type="Pfam" id="PF12850"/>
    </source>
</evidence>
<dbReference type="Proteomes" id="UP000188613">
    <property type="component" value="Unassembled WGS sequence"/>
</dbReference>
<dbReference type="InterPro" id="IPR000979">
    <property type="entry name" value="Phosphodiesterase_MJ0936/Vps29"/>
</dbReference>
<dbReference type="STRING" id="1714355.BTO28_06145"/>
<dbReference type="CDD" id="cd00841">
    <property type="entry name" value="MPP_YfcE"/>
    <property type="match status" value="1"/>
</dbReference>
<gene>
    <name evidence="4" type="ORF">BTO28_06145</name>
</gene>
<dbReference type="OrthoDB" id="9800565at2"/>